<dbReference type="GeneID" id="27315342"/>
<dbReference type="EMBL" id="KN847557">
    <property type="protein sequence ID" value="KIW01078.1"/>
    <property type="molecule type" value="Genomic_DNA"/>
</dbReference>
<keyword evidence="3" id="KW-1185">Reference proteome</keyword>
<dbReference type="AlphaFoldDB" id="A0A0D2A2V2"/>
<name>A0A0D2A2V2_9PEZI</name>
<dbReference type="HOGENOM" id="CLU_311506_0_0_1"/>
<dbReference type="RefSeq" id="XP_016210947.1">
    <property type="nucleotide sequence ID" value="XM_016361127.1"/>
</dbReference>
<organism evidence="2 3">
    <name type="scientific">Verruconis gallopava</name>
    <dbReference type="NCBI Taxonomy" id="253628"/>
    <lineage>
        <taxon>Eukaryota</taxon>
        <taxon>Fungi</taxon>
        <taxon>Dikarya</taxon>
        <taxon>Ascomycota</taxon>
        <taxon>Pezizomycotina</taxon>
        <taxon>Dothideomycetes</taxon>
        <taxon>Pleosporomycetidae</taxon>
        <taxon>Venturiales</taxon>
        <taxon>Sympoventuriaceae</taxon>
        <taxon>Verruconis</taxon>
    </lineage>
</organism>
<dbReference type="VEuPathDB" id="FungiDB:PV09_07369"/>
<feature type="compositionally biased region" description="Basic and acidic residues" evidence="1">
    <location>
        <begin position="44"/>
        <end position="53"/>
    </location>
</feature>
<dbReference type="OrthoDB" id="4159838at2759"/>
<evidence type="ECO:0000313" key="2">
    <source>
        <dbReference type="EMBL" id="KIW01078.1"/>
    </source>
</evidence>
<evidence type="ECO:0000256" key="1">
    <source>
        <dbReference type="SAM" id="MobiDB-lite"/>
    </source>
</evidence>
<proteinExistence type="predicted"/>
<dbReference type="Proteomes" id="UP000053259">
    <property type="component" value="Unassembled WGS sequence"/>
</dbReference>
<feature type="compositionally biased region" description="Basic and acidic residues" evidence="1">
    <location>
        <begin position="64"/>
        <end position="76"/>
    </location>
</feature>
<protein>
    <submittedName>
        <fullName evidence="2">Uncharacterized protein</fullName>
    </submittedName>
</protein>
<sequence length="943" mass="105574">MNPLGVEDMISTGENSSVEWTVSRCFRLLRPIVSRKSALRSEPLAEVKKRDQESQTAPLFTRHKFGDSPGPRHDPDWVTGKRHKAVTRQYARQAHRVSSAPKSQHSAGAFSIPTPVVARIRGVGATRSEGSLDQNFEHSLGRDIFNEKFVSQSDELNFRSQKLVRGTLDLIEATNTCATLDAQHAFFPEMGPRSLRAMCCRRYARHVVELEDQQETLAAESRFDVATEAYSLLHETFQIGSDDYLRAVSREYGLALFEKMVINSQIPRSHVLALLRRMRNPQHSRLKHASSAEVESITNTLLRSITPDKPCCSRDNTFAHSFNTVAEISSQFDVRGRTSFEFRQFGILARSVLPVCWFGSRRLTALWMSVYHAFMDPGKDFHERLDLVRDVSNFLNTVLSLDCAQEEPKSSKKRLLTSAAIPDYYDSGLGCPKCPKMLPRAKFMNIGPPQQPHAAANSRSSKKHLNMSLNNSFSSIFAILGSFTICATLHPQELPKAEPVPIIRLLGSLSLDILLSPVFDGEISDDSVLERFAIILATTLLVHVLQRPSPGEKQAVHISDLIDGLRAIDRCLRVNAEYGRATVEILPELLYSVSRTSAKLLGNDGFEVLSTLAEFLSSSPILEDISYSKRQFLADLVVSSTRLFAARLGSHEAERLAETLENSWHGQRHCPTRDTPFKATPLPRRDREGLKWEDSIGEWIEAGPTSVDPVIHMLASCRRSVVLPTDRSRSIEQTVNRYHGINLTVSGKPCSDRSSACNQGSRSGDVRDANISSLLLSPSTRESSSPAPIHHIDSRIQSNALQERIALVERTNMAESKSILTFPNQKKTTNRHGPSFSKRCYANSSDIEFDDELSLTWVRKKPRIVDVLGSSKGFQLDEEMDELVYSSDPHCATSNNVKKSRVVSRRNPRGRLLISSRTKVTLGKYCRPTKLKSLDDEIGLEWL</sequence>
<evidence type="ECO:0000313" key="3">
    <source>
        <dbReference type="Proteomes" id="UP000053259"/>
    </source>
</evidence>
<feature type="region of interest" description="Disordered" evidence="1">
    <location>
        <begin position="44"/>
        <end position="78"/>
    </location>
</feature>
<accession>A0A0D2A2V2</accession>
<gene>
    <name evidence="2" type="ORF">PV09_07369</name>
</gene>
<dbReference type="InParanoid" id="A0A0D2A2V2"/>
<reference evidence="2 3" key="1">
    <citation type="submission" date="2015-01" db="EMBL/GenBank/DDBJ databases">
        <title>The Genome Sequence of Ochroconis gallopava CBS43764.</title>
        <authorList>
            <consortium name="The Broad Institute Genomics Platform"/>
            <person name="Cuomo C."/>
            <person name="de Hoog S."/>
            <person name="Gorbushina A."/>
            <person name="Stielow B."/>
            <person name="Teixiera M."/>
            <person name="Abouelleil A."/>
            <person name="Chapman S.B."/>
            <person name="Priest M."/>
            <person name="Young S.K."/>
            <person name="Wortman J."/>
            <person name="Nusbaum C."/>
            <person name="Birren B."/>
        </authorList>
    </citation>
    <scope>NUCLEOTIDE SEQUENCE [LARGE SCALE GENOMIC DNA]</scope>
    <source>
        <strain evidence="2 3">CBS 43764</strain>
    </source>
</reference>